<sequence>MYMIPASAFKMTNSFSVDKAGTLTKSFTSMRISIGGQVYPKFPLKTNGEAAKIARGFLGLPATSTIEFTENEMKVHDKEDKVVKVEKISDFQLVQFGVIRKMGFAMRVPMLTSAMTMAVVTNDQNYYILNSDFTPFKQLVDLFKAQSVEIEDPFDIASLPNNDKRDEYFNKTYEDRIKGTNYPISYGSNYGIKGF</sequence>
<keyword evidence="3" id="KW-1185">Reference proteome</keyword>
<evidence type="ECO:0000313" key="2">
    <source>
        <dbReference type="EMBL" id="AMV66753.1"/>
    </source>
</evidence>
<name>A0A143A9T7_9LACO</name>
<organism evidence="1 4">
    <name type="scientific">Pediococcus damnosus</name>
    <dbReference type="NCBI Taxonomy" id="51663"/>
    <lineage>
        <taxon>Bacteria</taxon>
        <taxon>Bacillati</taxon>
        <taxon>Bacillota</taxon>
        <taxon>Bacilli</taxon>
        <taxon>Lactobacillales</taxon>
        <taxon>Lactobacillaceae</taxon>
        <taxon>Pediococcus</taxon>
    </lineage>
</organism>
<proteinExistence type="predicted"/>
<evidence type="ECO:0000313" key="1">
    <source>
        <dbReference type="EMBL" id="AMV63346.1"/>
    </source>
</evidence>
<dbReference type="GeneID" id="57276915"/>
<gene>
    <name evidence="1" type="ORF">ADU70_1880</name>
    <name evidence="2" type="ORF">ADU72_0808</name>
</gene>
<dbReference type="AlphaFoldDB" id="A0A143A9T7"/>
<dbReference type="OrthoDB" id="2249550at2"/>
<evidence type="ECO:0000313" key="4">
    <source>
        <dbReference type="Proteomes" id="UP000076405"/>
    </source>
</evidence>
<protein>
    <submittedName>
        <fullName evidence="1">Uncharacterized protein</fullName>
    </submittedName>
</protein>
<dbReference type="Proteomes" id="UP000076244">
    <property type="component" value="Chromosome"/>
</dbReference>
<dbReference type="EMBL" id="CP012288">
    <property type="protein sequence ID" value="AMV66753.1"/>
    <property type="molecule type" value="Genomic_DNA"/>
</dbReference>
<dbReference type="Proteomes" id="UP000076405">
    <property type="component" value="Chromosome"/>
</dbReference>
<accession>A0A143A9T7</accession>
<dbReference type="EMBL" id="CP012275">
    <property type="protein sequence ID" value="AMV63346.1"/>
    <property type="molecule type" value="Genomic_DNA"/>
</dbReference>
<dbReference type="RefSeq" id="WP_046871074.1">
    <property type="nucleotide sequence ID" value="NZ_BJLT01000054.1"/>
</dbReference>
<evidence type="ECO:0000313" key="3">
    <source>
        <dbReference type="Proteomes" id="UP000076244"/>
    </source>
</evidence>
<dbReference type="KEGG" id="pdm:ADU72_0808"/>
<reference evidence="3 4" key="1">
    <citation type="journal article" date="2016" name="PLoS ONE">
        <title>The Identification of Novel Diagnostic Marker Genes for the Detection of Beer Spoiling Pediococcus damnosus Strains Using the BlAst Diagnostic Gene findEr.</title>
        <authorList>
            <person name="Behr J."/>
            <person name="Geissler A.J."/>
            <person name="Schmid J."/>
            <person name="Zehe A."/>
            <person name="Vogel R.F."/>
        </authorList>
    </citation>
    <scope>NUCLEOTIDE SEQUENCE [LARGE SCALE GENOMIC DNA]</scope>
    <source>
        <strain evidence="1 4">TMW 2.1533</strain>
        <strain evidence="2 3">TMW 2.1535</strain>
    </source>
</reference>